<sequence>MNVSYLVPHPTHRLTTQEQVVKARAALLSDYEVLQHFQVQHEDNKKITEAIAEQKAAMKAKIDDDWRQMRKYAAIKPEVQQEQKNLCVRGITDDILFVTEQASHLGFNEVIPVVAKQQKPGGIQKLLQGLPKFRLTKAEELQIINLAPKKIIELYLIVDECDERLSEEQQQELLDLVQETLELSTAEDLSMMEDVAEIEAEYDAINDEEHEMHWEEQGGDMQGEEEFYAESKWGGGPGIEDEGDGAIDE</sequence>
<evidence type="ECO:0000313" key="2">
    <source>
        <dbReference type="Proteomes" id="UP001230649"/>
    </source>
</evidence>
<accession>A0ACC2WLS5</accession>
<gene>
    <name evidence="1" type="ORF">QFC20_002306</name>
</gene>
<proteinExistence type="predicted"/>
<evidence type="ECO:0000313" key="1">
    <source>
        <dbReference type="EMBL" id="KAJ9112125.1"/>
    </source>
</evidence>
<protein>
    <submittedName>
        <fullName evidence="1">Uncharacterized protein</fullName>
    </submittedName>
</protein>
<name>A0ACC2WLS5_9TREE</name>
<reference evidence="1" key="1">
    <citation type="submission" date="2023-04" db="EMBL/GenBank/DDBJ databases">
        <title>Draft Genome sequencing of Naganishia species isolated from polar environments using Oxford Nanopore Technology.</title>
        <authorList>
            <person name="Leo P."/>
            <person name="Venkateswaran K."/>
        </authorList>
    </citation>
    <scope>NUCLEOTIDE SEQUENCE</scope>
    <source>
        <strain evidence="1">MNA-CCFEE 5262</strain>
    </source>
</reference>
<keyword evidence="2" id="KW-1185">Reference proteome</keyword>
<dbReference type="EMBL" id="JASBWS010000016">
    <property type="protein sequence ID" value="KAJ9112125.1"/>
    <property type="molecule type" value="Genomic_DNA"/>
</dbReference>
<comment type="caution">
    <text evidence="1">The sequence shown here is derived from an EMBL/GenBank/DDBJ whole genome shotgun (WGS) entry which is preliminary data.</text>
</comment>
<dbReference type="Proteomes" id="UP001230649">
    <property type="component" value="Unassembled WGS sequence"/>
</dbReference>
<organism evidence="1 2">
    <name type="scientific">Naganishia adeliensis</name>
    <dbReference type="NCBI Taxonomy" id="92952"/>
    <lineage>
        <taxon>Eukaryota</taxon>
        <taxon>Fungi</taxon>
        <taxon>Dikarya</taxon>
        <taxon>Basidiomycota</taxon>
        <taxon>Agaricomycotina</taxon>
        <taxon>Tremellomycetes</taxon>
        <taxon>Filobasidiales</taxon>
        <taxon>Filobasidiaceae</taxon>
        <taxon>Naganishia</taxon>
    </lineage>
</organism>